<dbReference type="GO" id="GO:0016747">
    <property type="term" value="F:acyltransferase activity, transferring groups other than amino-acyl groups"/>
    <property type="evidence" value="ECO:0007669"/>
    <property type="project" value="InterPro"/>
</dbReference>
<dbReference type="EMBL" id="DVIT01000056">
    <property type="protein sequence ID" value="HIS48482.1"/>
    <property type="molecule type" value="Genomic_DNA"/>
</dbReference>
<reference evidence="2" key="2">
    <citation type="journal article" date="2021" name="PeerJ">
        <title>Extensive microbial diversity within the chicken gut microbiome revealed by metagenomics and culture.</title>
        <authorList>
            <person name="Gilroy R."/>
            <person name="Ravi A."/>
            <person name="Getino M."/>
            <person name="Pursley I."/>
            <person name="Horton D.L."/>
            <person name="Alikhan N.F."/>
            <person name="Baker D."/>
            <person name="Gharbi K."/>
            <person name="Hall N."/>
            <person name="Watson M."/>
            <person name="Adriaenssens E.M."/>
            <person name="Foster-Nyarko E."/>
            <person name="Jarju S."/>
            <person name="Secka A."/>
            <person name="Antonio M."/>
            <person name="Oren A."/>
            <person name="Chaudhuri R.R."/>
            <person name="La Ragione R."/>
            <person name="Hildebrand F."/>
            <person name="Pallen M.J."/>
        </authorList>
    </citation>
    <scope>NUCLEOTIDE SEQUENCE</scope>
    <source>
        <strain evidence="2">CHK178-757</strain>
    </source>
</reference>
<dbReference type="AlphaFoldDB" id="A0A9D1F786"/>
<organism evidence="2 3">
    <name type="scientific">Candidatus Scybalocola faecigallinarum</name>
    <dbReference type="NCBI Taxonomy" id="2840941"/>
    <lineage>
        <taxon>Bacteria</taxon>
        <taxon>Bacillati</taxon>
        <taxon>Bacillota</taxon>
        <taxon>Clostridia</taxon>
        <taxon>Lachnospirales</taxon>
        <taxon>Lachnospiraceae</taxon>
        <taxon>Lachnospiraceae incertae sedis</taxon>
        <taxon>Candidatus Scybalocola (ex Gilroy et al. 2021)</taxon>
    </lineage>
</organism>
<dbReference type="Pfam" id="PF13508">
    <property type="entry name" value="Acetyltransf_7"/>
    <property type="match status" value="1"/>
</dbReference>
<evidence type="ECO:0000313" key="3">
    <source>
        <dbReference type="Proteomes" id="UP000823927"/>
    </source>
</evidence>
<evidence type="ECO:0000313" key="2">
    <source>
        <dbReference type="EMBL" id="HIS48482.1"/>
    </source>
</evidence>
<gene>
    <name evidence="2" type="ORF">IAB46_13200</name>
</gene>
<dbReference type="PANTHER" id="PTHR43233">
    <property type="entry name" value="FAMILY N-ACETYLTRANSFERASE, PUTATIVE (AFU_ORTHOLOGUE AFUA_6G03350)-RELATED"/>
    <property type="match status" value="1"/>
</dbReference>
<dbReference type="InterPro" id="IPR000182">
    <property type="entry name" value="GNAT_dom"/>
</dbReference>
<reference evidence="2" key="1">
    <citation type="submission" date="2020-10" db="EMBL/GenBank/DDBJ databases">
        <authorList>
            <person name="Gilroy R."/>
        </authorList>
    </citation>
    <scope>NUCLEOTIDE SEQUENCE</scope>
    <source>
        <strain evidence="2">CHK178-757</strain>
    </source>
</reference>
<comment type="caution">
    <text evidence="2">The sequence shown here is derived from an EMBL/GenBank/DDBJ whole genome shotgun (WGS) entry which is preliminary data.</text>
</comment>
<dbReference type="Proteomes" id="UP000823927">
    <property type="component" value="Unassembled WGS sequence"/>
</dbReference>
<protein>
    <submittedName>
        <fullName evidence="2">GNAT family N-acetyltransferase</fullName>
    </submittedName>
</protein>
<feature type="domain" description="N-acetyltransferase" evidence="1">
    <location>
        <begin position="1"/>
        <end position="118"/>
    </location>
</feature>
<proteinExistence type="predicted"/>
<dbReference type="CDD" id="cd04301">
    <property type="entry name" value="NAT_SF"/>
    <property type="match status" value="1"/>
</dbReference>
<dbReference type="SUPFAM" id="SSF55729">
    <property type="entry name" value="Acyl-CoA N-acyltransferases (Nat)"/>
    <property type="match status" value="1"/>
</dbReference>
<dbReference type="Gene3D" id="3.40.630.30">
    <property type="match status" value="1"/>
</dbReference>
<dbReference type="InterPro" id="IPR053144">
    <property type="entry name" value="Acetyltransferase_Butenolide"/>
</dbReference>
<dbReference type="PROSITE" id="PS51186">
    <property type="entry name" value="GNAT"/>
    <property type="match status" value="1"/>
</dbReference>
<dbReference type="PANTHER" id="PTHR43233:SF1">
    <property type="entry name" value="FAMILY N-ACETYLTRANSFERASE, PUTATIVE (AFU_ORTHOLOGUE AFUA_6G03350)-RELATED"/>
    <property type="match status" value="1"/>
</dbReference>
<evidence type="ECO:0000259" key="1">
    <source>
        <dbReference type="PROSITE" id="PS51186"/>
    </source>
</evidence>
<sequence>MKSFKEQDVKKALDHTLFSVVVTRDGQPVGIGRVVGDGCVAFFIKDVVVIPEMQGQGIGFKVMEELMGYIRREGAANAYVGLMASKGKEGFYKKFGFHVRPCDNEGSGMTQYMDERTYQ</sequence>
<name>A0A9D1F786_9FIRM</name>
<dbReference type="InterPro" id="IPR016181">
    <property type="entry name" value="Acyl_CoA_acyltransferase"/>
</dbReference>
<accession>A0A9D1F786</accession>